<dbReference type="InterPro" id="IPR033471">
    <property type="entry name" value="DIRP"/>
</dbReference>
<feature type="compositionally biased region" description="Pro residues" evidence="4">
    <location>
        <begin position="489"/>
        <end position="502"/>
    </location>
</feature>
<feature type="compositionally biased region" description="Low complexity" evidence="4">
    <location>
        <begin position="594"/>
        <end position="608"/>
    </location>
</feature>
<evidence type="ECO:0000256" key="4">
    <source>
        <dbReference type="SAM" id="MobiDB-lite"/>
    </source>
</evidence>
<dbReference type="GO" id="GO:0017053">
    <property type="term" value="C:transcription repressor complex"/>
    <property type="evidence" value="ECO:0007669"/>
    <property type="project" value="InterPro"/>
</dbReference>
<sequence length="1439" mass="149319">MAGASPVGKLEDEVLRKFYRSFHKHGAPNWAKISKDTKLSVEQCEMLHKQHMSFLSLPASPAFETAFLAMVDDHYYATQTLVKDEVQIEDAARSGRQRRGEQDEAEAQVPIASSQKPKRTPKPTPQRLAAEEEAQARRLARANHGTPKSSRAKVVAKAPPSPPLGEWTSSQRKRSRRLFEDSAEVDASRYRSPVDRWRGNQGRHNNDFDEGVDALLSLASGAHVASVVDEHPGGAEVVTNTADLDFDMPEPDAPEATQETPPKRRGIRGARGTPTPTGTPIKAGARPAAVAATTVVAAAAADAVPMPSTTVLRSPRIRVAASSAAAIAAAAATAPAPLPMTSTTAASARPVIMTGIRVKKEPRGSPTTSQPRGGAATATLMPETADVGSDANAVTAPQANEAAAPTGNESSPDGVGTMTTVPLATSPGPSGRPVRKRKPTAIALAAAAAAEEEDGGGGRGVRSVVAAVAAAVAAAEATQAGGGAAASTTPPPESAPASPPAGPSDEGPSTHATEMANNTAVLLASVPPVRTRASARLAISGPGSRRASERYSPTAVSEATGKEASPVEDDAGGGAGPGPLSEAQMPTPAPAPALAPIQAPTSGRAKAGAGAGANGQAGHQMAVPPAIRFGPARATNQPPAGRTRRRKSFPERLPPMWESLKVPALQAASGGAATVASDAAGTSGANNVGPGEASTAMSAAEIALRHCLGPRMRRWCMYEFVYSALDRPWFLRNELLEFCALHMQLPTTKLTRLEWSVLRAALGRPRRLSLAFLREERLRLEGYREHARIKYEEVALGMEVPHELPRQLRVGQEVTARHPHTRQLYDGVILTVKGSKYRVQFHRGDLMTEVIPDTDVMPLDPHECMPLHMAIVPFLLNGRPYDPVRLASLRGLLPPPGMALRPPTLPPRPLGSFATGLDTQMMRDQDAAMVAEVQRALEVKEDLVAQLTQLNNEAASGLHTDENGNRTDNFQLKYTNVVLKLRDTNAVLEAALSRLQARQQQINAAAAAPTAPVTFGPALALQQQQQQLVAAAANAAIMAAAGTGMRPGDSGGVLPATTHQPQALPSQGLLGPSPTQLPPLPVPQTPPAQAQTPPPVPAAAPSPTAAVLGSLPTSAAALPVTGSQARPVANKAIMQVQPLSPGAPLVVPPPRPSAAAATASTAAPAPTAAGLSQFQTQGAPSSGPGMQVSNPEQLVEQALLEARTVVDSCRGKGTDGQSLLLQSGPQSVPVVAPIILQAPGGTSVPLVLPPGAILPQLVLQPPAAADGQEQAPALAVAHPPHTLPADGDESMDGRNASAPADCSSIGAGDTSAELVEPTGLVGVKLEDDQSFERMSESVGLADRTVEAVPSACPPPTEQVMAEEELAERWLRDVIVGCVGVLFTIQKCTAGNVPASAVAEALDLAVQQLQIRTDGENDALYADIVQSVQGLKGHLTSAFA</sequence>
<keyword evidence="3" id="KW-0175">Coiled coil</keyword>
<feature type="region of interest" description="Disordered" evidence="4">
    <location>
        <begin position="481"/>
        <end position="512"/>
    </location>
</feature>
<feature type="coiled-coil region" evidence="3">
    <location>
        <begin position="978"/>
        <end position="1005"/>
    </location>
</feature>
<evidence type="ECO:0000256" key="2">
    <source>
        <dbReference type="ARBA" id="ARBA00023242"/>
    </source>
</evidence>
<feature type="compositionally biased region" description="Basic and acidic residues" evidence="4">
    <location>
        <begin position="91"/>
        <end position="102"/>
    </location>
</feature>
<evidence type="ECO:0000259" key="5">
    <source>
        <dbReference type="SMART" id="SM01135"/>
    </source>
</evidence>
<feature type="compositionally biased region" description="Acidic residues" evidence="4">
    <location>
        <begin position="244"/>
        <end position="253"/>
    </location>
</feature>
<accession>A0A8J4B1P5</accession>
<dbReference type="GO" id="GO:0006357">
    <property type="term" value="P:regulation of transcription by RNA polymerase II"/>
    <property type="evidence" value="ECO:0007669"/>
    <property type="project" value="TreeGrafter"/>
</dbReference>
<feature type="compositionally biased region" description="Basic and acidic residues" evidence="4">
    <location>
        <begin position="186"/>
        <end position="198"/>
    </location>
</feature>
<gene>
    <name evidence="6" type="ORF">Vafri_7252</name>
</gene>
<dbReference type="Pfam" id="PF06584">
    <property type="entry name" value="DIRP"/>
    <property type="match status" value="1"/>
</dbReference>
<feature type="region of interest" description="Disordered" evidence="4">
    <location>
        <begin position="1048"/>
        <end position="1105"/>
    </location>
</feature>
<dbReference type="PANTHER" id="PTHR21689">
    <property type="entry name" value="LIN-9"/>
    <property type="match status" value="1"/>
</dbReference>
<keyword evidence="2" id="KW-0539">Nucleus</keyword>
<evidence type="ECO:0000313" key="7">
    <source>
        <dbReference type="Proteomes" id="UP000747399"/>
    </source>
</evidence>
<feature type="domain" description="DIRP" evidence="5">
    <location>
        <begin position="721"/>
        <end position="820"/>
    </location>
</feature>
<feature type="region of interest" description="Disordered" evidence="4">
    <location>
        <begin position="399"/>
        <end position="438"/>
    </location>
</feature>
<protein>
    <recommendedName>
        <fullName evidence="5">DIRP domain-containing protein</fullName>
    </recommendedName>
</protein>
<feature type="compositionally biased region" description="Polar residues" evidence="4">
    <location>
        <begin position="407"/>
        <end position="423"/>
    </location>
</feature>
<dbReference type="Proteomes" id="UP000747399">
    <property type="component" value="Unassembled WGS sequence"/>
</dbReference>
<dbReference type="GO" id="GO:0003677">
    <property type="term" value="F:DNA binding"/>
    <property type="evidence" value="ECO:0007669"/>
    <property type="project" value="TreeGrafter"/>
</dbReference>
<dbReference type="GO" id="GO:0005654">
    <property type="term" value="C:nucleoplasm"/>
    <property type="evidence" value="ECO:0007669"/>
    <property type="project" value="TreeGrafter"/>
</dbReference>
<comment type="caution">
    <text evidence="6">The sequence shown here is derived from an EMBL/GenBank/DDBJ whole genome shotgun (WGS) entry which is preliminary data.</text>
</comment>
<comment type="subcellular location">
    <subcellularLocation>
        <location evidence="1">Nucleus</location>
    </subcellularLocation>
</comment>
<dbReference type="EMBL" id="BNCO01000010">
    <property type="protein sequence ID" value="GIL51186.1"/>
    <property type="molecule type" value="Genomic_DNA"/>
</dbReference>
<organism evidence="6 7">
    <name type="scientific">Volvox africanus</name>
    <dbReference type="NCBI Taxonomy" id="51714"/>
    <lineage>
        <taxon>Eukaryota</taxon>
        <taxon>Viridiplantae</taxon>
        <taxon>Chlorophyta</taxon>
        <taxon>core chlorophytes</taxon>
        <taxon>Chlorophyceae</taxon>
        <taxon>CS clade</taxon>
        <taxon>Chlamydomonadales</taxon>
        <taxon>Volvocaceae</taxon>
        <taxon>Volvox</taxon>
    </lineage>
</organism>
<dbReference type="GO" id="GO:0051726">
    <property type="term" value="P:regulation of cell cycle"/>
    <property type="evidence" value="ECO:0007669"/>
    <property type="project" value="TreeGrafter"/>
</dbReference>
<proteinExistence type="predicted"/>
<dbReference type="InterPro" id="IPR010561">
    <property type="entry name" value="LIN-9/ALY1"/>
</dbReference>
<keyword evidence="7" id="KW-1185">Reference proteome</keyword>
<dbReference type="GO" id="GO:0006351">
    <property type="term" value="P:DNA-templated transcription"/>
    <property type="evidence" value="ECO:0007669"/>
    <property type="project" value="InterPro"/>
</dbReference>
<name>A0A8J4B1P5_9CHLO</name>
<evidence type="ECO:0000313" key="6">
    <source>
        <dbReference type="EMBL" id="GIL51186.1"/>
    </source>
</evidence>
<feature type="region of interest" description="Disordered" evidence="4">
    <location>
        <begin position="91"/>
        <end position="205"/>
    </location>
</feature>
<dbReference type="SMART" id="SM01135">
    <property type="entry name" value="DIRP"/>
    <property type="match status" value="1"/>
</dbReference>
<evidence type="ECO:0000256" key="1">
    <source>
        <dbReference type="ARBA" id="ARBA00004123"/>
    </source>
</evidence>
<feature type="region of interest" description="Disordered" evidence="4">
    <location>
        <begin position="536"/>
        <end position="650"/>
    </location>
</feature>
<dbReference type="PANTHER" id="PTHR21689:SF2">
    <property type="entry name" value="PROTEIN LIN-9 HOMOLOG"/>
    <property type="match status" value="1"/>
</dbReference>
<feature type="region of interest" description="Disordered" evidence="4">
    <location>
        <begin position="244"/>
        <end position="283"/>
    </location>
</feature>
<feature type="compositionally biased region" description="Pro residues" evidence="4">
    <location>
        <begin position="1075"/>
        <end position="1100"/>
    </location>
</feature>
<evidence type="ECO:0000256" key="3">
    <source>
        <dbReference type="SAM" id="Coils"/>
    </source>
</evidence>
<feature type="region of interest" description="Disordered" evidence="4">
    <location>
        <begin position="1166"/>
        <end position="1189"/>
    </location>
</feature>
<feature type="compositionally biased region" description="Low complexity" evidence="4">
    <location>
        <begin position="270"/>
        <end position="283"/>
    </location>
</feature>
<reference evidence="6" key="1">
    <citation type="journal article" date="2021" name="Proc. Natl. Acad. Sci. U.S.A.">
        <title>Three genomes in the algal genus Volvox reveal the fate of a haploid sex-determining region after a transition to homothallism.</title>
        <authorList>
            <person name="Yamamoto K."/>
            <person name="Hamaji T."/>
            <person name="Kawai-Toyooka H."/>
            <person name="Matsuzaki R."/>
            <person name="Takahashi F."/>
            <person name="Nishimura Y."/>
            <person name="Kawachi M."/>
            <person name="Noguchi H."/>
            <person name="Minakuchi Y."/>
            <person name="Umen J.G."/>
            <person name="Toyoda A."/>
            <person name="Nozaki H."/>
        </authorList>
    </citation>
    <scope>NUCLEOTIDE SEQUENCE</scope>
    <source>
        <strain evidence="6">NIES-3780</strain>
    </source>
</reference>